<dbReference type="PANTHER" id="PTHR43037">
    <property type="entry name" value="UNNAMED PRODUCT-RELATED"/>
    <property type="match status" value="1"/>
</dbReference>
<organism evidence="3 4">
    <name type="scientific">Lentisphaera araneosa HTCC2155</name>
    <dbReference type="NCBI Taxonomy" id="313628"/>
    <lineage>
        <taxon>Bacteria</taxon>
        <taxon>Pseudomonadati</taxon>
        <taxon>Lentisphaerota</taxon>
        <taxon>Lentisphaeria</taxon>
        <taxon>Lentisphaerales</taxon>
        <taxon>Lentisphaeraceae</taxon>
        <taxon>Lentisphaera</taxon>
    </lineage>
</organism>
<sequence>MFINLGLFAELQRVVEFPESLSSQTTYLNSKFLLHLPVTKKSNQKWPLIVFLHGRGERGDNIEKVKSHGPPKVVEKDKNFPFMVLSPQCLKGKDGKGWWKTKDLDLLLDYVKKTYPVDEQRIYLTGLSMGGFGTWAWAAERPTEFAAIAPICGGGNPLNAKRLSKLPIWVFHGDKDKVVPITLSQLMVTALKAEGAKVDFTIYPNVGHNSWSKTYANPKLYEWFMEHKKE</sequence>
<dbReference type="AlphaFoldDB" id="A6DKD0"/>
<dbReference type="Pfam" id="PF01738">
    <property type="entry name" value="DLH"/>
    <property type="match status" value="1"/>
</dbReference>
<dbReference type="eggNOG" id="COG4099">
    <property type="taxonomic scope" value="Bacteria"/>
</dbReference>
<comment type="caution">
    <text evidence="3">The sequence shown here is derived from an EMBL/GenBank/DDBJ whole genome shotgun (WGS) entry which is preliminary data.</text>
</comment>
<keyword evidence="1" id="KW-0732">Signal</keyword>
<evidence type="ECO:0000256" key="1">
    <source>
        <dbReference type="ARBA" id="ARBA00022729"/>
    </source>
</evidence>
<gene>
    <name evidence="3" type="ORF">LNTAR_00465</name>
</gene>
<dbReference type="EMBL" id="ABCK01000007">
    <property type="protein sequence ID" value="EDM27828.1"/>
    <property type="molecule type" value="Genomic_DNA"/>
</dbReference>
<evidence type="ECO:0000313" key="3">
    <source>
        <dbReference type="EMBL" id="EDM27828.1"/>
    </source>
</evidence>
<name>A6DKD0_9BACT</name>
<protein>
    <submittedName>
        <fullName evidence="3">Phospholipase/Carboxylesterase</fullName>
    </submittedName>
</protein>
<keyword evidence="4" id="KW-1185">Reference proteome</keyword>
<dbReference type="Proteomes" id="UP000004947">
    <property type="component" value="Unassembled WGS sequence"/>
</dbReference>
<feature type="domain" description="Dienelactone hydrolase" evidence="2">
    <location>
        <begin position="102"/>
        <end position="208"/>
    </location>
</feature>
<dbReference type="STRING" id="313628.LNTAR_00465"/>
<proteinExistence type="predicted"/>
<dbReference type="GO" id="GO:0016787">
    <property type="term" value="F:hydrolase activity"/>
    <property type="evidence" value="ECO:0007669"/>
    <property type="project" value="InterPro"/>
</dbReference>
<evidence type="ECO:0000259" key="2">
    <source>
        <dbReference type="Pfam" id="PF01738"/>
    </source>
</evidence>
<dbReference type="InterPro" id="IPR002925">
    <property type="entry name" value="Dienelactn_hydro"/>
</dbReference>
<dbReference type="InterPro" id="IPR050955">
    <property type="entry name" value="Plant_Biomass_Hydrol_Est"/>
</dbReference>
<evidence type="ECO:0000313" key="4">
    <source>
        <dbReference type="Proteomes" id="UP000004947"/>
    </source>
</evidence>
<dbReference type="InterPro" id="IPR029058">
    <property type="entry name" value="AB_hydrolase_fold"/>
</dbReference>
<dbReference type="SUPFAM" id="SSF53474">
    <property type="entry name" value="alpha/beta-Hydrolases"/>
    <property type="match status" value="1"/>
</dbReference>
<dbReference type="OrthoDB" id="9764953at2"/>
<dbReference type="PANTHER" id="PTHR43037:SF1">
    <property type="entry name" value="BLL1128 PROTEIN"/>
    <property type="match status" value="1"/>
</dbReference>
<accession>A6DKD0</accession>
<reference evidence="3 4" key="1">
    <citation type="journal article" date="2010" name="J. Bacteriol.">
        <title>Genome sequence of Lentisphaera araneosa HTCC2155T, the type species of the order Lentisphaerales in the phylum Lentisphaerae.</title>
        <authorList>
            <person name="Thrash J.C."/>
            <person name="Cho J.C."/>
            <person name="Vergin K.L."/>
            <person name="Morris R.M."/>
            <person name="Giovannoni S.J."/>
        </authorList>
    </citation>
    <scope>NUCLEOTIDE SEQUENCE [LARGE SCALE GENOMIC DNA]</scope>
    <source>
        <strain evidence="3 4">HTCC2155</strain>
    </source>
</reference>
<dbReference type="Gene3D" id="3.40.50.1820">
    <property type="entry name" value="alpha/beta hydrolase"/>
    <property type="match status" value="1"/>
</dbReference>